<comment type="caution">
    <text evidence="4">The sequence shown here is derived from an EMBL/GenBank/DDBJ whole genome shotgun (WGS) entry which is preliminary data.</text>
</comment>
<dbReference type="Gene3D" id="1.10.530.10">
    <property type="match status" value="1"/>
</dbReference>
<name>A0ABW4X431_9BACT</name>
<dbReference type="SUPFAM" id="SSF54106">
    <property type="entry name" value="LysM domain"/>
    <property type="match status" value="4"/>
</dbReference>
<dbReference type="PANTHER" id="PTHR33734:SF22">
    <property type="entry name" value="MEMBRANE-BOUND LYTIC MUREIN TRANSGLYCOSYLASE D"/>
    <property type="match status" value="1"/>
</dbReference>
<dbReference type="Proteomes" id="UP001597369">
    <property type="component" value="Unassembled WGS sequence"/>
</dbReference>
<dbReference type="Gene3D" id="3.10.350.10">
    <property type="entry name" value="LysM domain"/>
    <property type="match status" value="4"/>
</dbReference>
<feature type="signal peptide" evidence="2">
    <location>
        <begin position="1"/>
        <end position="20"/>
    </location>
</feature>
<dbReference type="CDD" id="cd16894">
    <property type="entry name" value="MltD-like"/>
    <property type="match status" value="1"/>
</dbReference>
<accession>A0ABW4X431</accession>
<feature type="domain" description="LysM" evidence="3">
    <location>
        <begin position="315"/>
        <end position="359"/>
    </location>
</feature>
<feature type="region of interest" description="Disordered" evidence="1">
    <location>
        <begin position="500"/>
        <end position="538"/>
    </location>
</feature>
<feature type="compositionally biased region" description="Polar residues" evidence="1">
    <location>
        <begin position="521"/>
        <end position="534"/>
    </location>
</feature>
<feature type="domain" description="LysM" evidence="3">
    <location>
        <begin position="754"/>
        <end position="797"/>
    </location>
</feature>
<evidence type="ECO:0000313" key="5">
    <source>
        <dbReference type="Proteomes" id="UP001597369"/>
    </source>
</evidence>
<keyword evidence="2" id="KW-0732">Signal</keyword>
<feature type="compositionally biased region" description="Low complexity" evidence="1">
    <location>
        <begin position="434"/>
        <end position="444"/>
    </location>
</feature>
<organism evidence="4 5">
    <name type="scientific">Pontibacter silvestris</name>
    <dbReference type="NCBI Taxonomy" id="2305183"/>
    <lineage>
        <taxon>Bacteria</taxon>
        <taxon>Pseudomonadati</taxon>
        <taxon>Bacteroidota</taxon>
        <taxon>Cytophagia</taxon>
        <taxon>Cytophagales</taxon>
        <taxon>Hymenobacteraceae</taxon>
        <taxon>Pontibacter</taxon>
    </lineage>
</organism>
<feature type="domain" description="LysM" evidence="3">
    <location>
        <begin position="682"/>
        <end position="725"/>
    </location>
</feature>
<evidence type="ECO:0000256" key="2">
    <source>
        <dbReference type="SAM" id="SignalP"/>
    </source>
</evidence>
<keyword evidence="5" id="KW-1185">Reference proteome</keyword>
<dbReference type="RefSeq" id="WP_229962099.1">
    <property type="nucleotide sequence ID" value="NZ_JAJJWI010000018.1"/>
</dbReference>
<evidence type="ECO:0000313" key="4">
    <source>
        <dbReference type="EMBL" id="MFD2069397.1"/>
    </source>
</evidence>
<feature type="chain" id="PRO_5045694090" evidence="2">
    <location>
        <begin position="21"/>
        <end position="800"/>
    </location>
</feature>
<dbReference type="SUPFAM" id="SSF53955">
    <property type="entry name" value="Lysozyme-like"/>
    <property type="match status" value="1"/>
</dbReference>
<gene>
    <name evidence="4" type="ORF">ACFSKU_21125</name>
</gene>
<dbReference type="Pfam" id="PF01476">
    <property type="entry name" value="LysM"/>
    <property type="match status" value="4"/>
</dbReference>
<proteinExistence type="predicted"/>
<dbReference type="PANTHER" id="PTHR33734">
    <property type="entry name" value="LYSM DOMAIN-CONTAINING GPI-ANCHORED PROTEIN 2"/>
    <property type="match status" value="1"/>
</dbReference>
<sequence length="800" mass="89371">MMRKQLPLLLLLLLPLLTLAQSVVVPNSINFADIQVKISNKGQQEIQKKVDALHRHPVYFQAKVNLADMYFPLIERTLKEEGVPDDFKYLALQESGLVSDAVSSSNAVGFWQFKKEAASDFNLRIDNQVDERRHIIEASRGAAKYLKRSNNYYNNWLNTLLSYNLGLTGAKSYSKASDNGSRRMEVTDKTHPYVLTFLAHKIAYEEFIGKSQNPPVSLREMRAKPGQSLSEIARATKADPAEVERYNKWLLGNKIPSDKDYYVMIPLINGDDRGLLAANTTATDNTTAASPNIFRGFGRSTKHITAAVVKRNGLNTIIADKGDTHDKLAEKAGLTTKKFLRFNDMYSFDKVEEGTAYYIERKKARADKDYHVVQAGETMQQISQHYGVQLRYLLYKNRMKRNEAPAPGRVLWLQKRRPKNEPIEVVREQKGQLTASTTTTTQSSVPKENPFAKLSDSLKKDTSKQDTSTSVATTQTQEDKPKENIFKRFINSFKRFKKETEEDEYIAGNQEEVQDKEAMSVSETTSAEQVSTQAPAAKESTVNPVLYPGKKAEATTESIKTTEPVKEESFEVAVETDEAFETEEQASSENATETTVTAQPFTSAANAKSAKHVVKQGETLYSISRMYAVSLNDITKWNNLGDTPIKIGQELIIAEPLITPSETGKSEVKEPVTTAPTKATTSLHTVVTGETLYQVSKQYNISLDDLRQWNNLPDNSIKVGQELRVAAPAENIATPAQEAEAPVSSTSANVNQSSYHTVAAGESMYQISRNYGVTIKDIMEWNNKSDFSVSIGEKLLIKKK</sequence>
<feature type="domain" description="LysM" evidence="3">
    <location>
        <begin position="610"/>
        <end position="653"/>
    </location>
</feature>
<dbReference type="InterPro" id="IPR036779">
    <property type="entry name" value="LysM_dom_sf"/>
</dbReference>
<dbReference type="PROSITE" id="PS51782">
    <property type="entry name" value="LYSM"/>
    <property type="match status" value="5"/>
</dbReference>
<evidence type="ECO:0000256" key="1">
    <source>
        <dbReference type="SAM" id="MobiDB-lite"/>
    </source>
</evidence>
<dbReference type="CDD" id="cd00118">
    <property type="entry name" value="LysM"/>
    <property type="match status" value="4"/>
</dbReference>
<reference evidence="5" key="1">
    <citation type="journal article" date="2019" name="Int. J. Syst. Evol. Microbiol.">
        <title>The Global Catalogue of Microorganisms (GCM) 10K type strain sequencing project: providing services to taxonomists for standard genome sequencing and annotation.</title>
        <authorList>
            <consortium name="The Broad Institute Genomics Platform"/>
            <consortium name="The Broad Institute Genome Sequencing Center for Infectious Disease"/>
            <person name="Wu L."/>
            <person name="Ma J."/>
        </authorList>
    </citation>
    <scope>NUCLEOTIDE SEQUENCE [LARGE SCALE GENOMIC DNA]</scope>
    <source>
        <strain evidence="5">JCM 16545</strain>
    </source>
</reference>
<dbReference type="EMBL" id="JBHUHV010000060">
    <property type="protein sequence ID" value="MFD2069397.1"/>
    <property type="molecule type" value="Genomic_DNA"/>
</dbReference>
<dbReference type="Pfam" id="PF01464">
    <property type="entry name" value="SLT"/>
    <property type="match status" value="1"/>
</dbReference>
<dbReference type="InterPro" id="IPR023346">
    <property type="entry name" value="Lysozyme-like_dom_sf"/>
</dbReference>
<feature type="domain" description="LysM" evidence="3">
    <location>
        <begin position="369"/>
        <end position="413"/>
    </location>
</feature>
<feature type="region of interest" description="Disordered" evidence="1">
    <location>
        <begin position="422"/>
        <end position="483"/>
    </location>
</feature>
<evidence type="ECO:0000259" key="3">
    <source>
        <dbReference type="PROSITE" id="PS51782"/>
    </source>
</evidence>
<dbReference type="InterPro" id="IPR008258">
    <property type="entry name" value="Transglycosylase_SLT_dom_1"/>
</dbReference>
<dbReference type="InterPro" id="IPR018392">
    <property type="entry name" value="LysM"/>
</dbReference>
<dbReference type="SMART" id="SM00257">
    <property type="entry name" value="LysM"/>
    <property type="match status" value="6"/>
</dbReference>
<protein>
    <submittedName>
        <fullName evidence="4">LysM peptidoglycan-binding domain-containing protein</fullName>
    </submittedName>
</protein>